<evidence type="ECO:0000313" key="2">
    <source>
        <dbReference type="Proteomes" id="UP001500552"/>
    </source>
</evidence>
<organism evidence="1 2">
    <name type="scientific">Pontibacter saemangeumensis</name>
    <dbReference type="NCBI Taxonomy" id="1084525"/>
    <lineage>
        <taxon>Bacteria</taxon>
        <taxon>Pseudomonadati</taxon>
        <taxon>Bacteroidota</taxon>
        <taxon>Cytophagia</taxon>
        <taxon>Cytophagales</taxon>
        <taxon>Hymenobacteraceae</taxon>
        <taxon>Pontibacter</taxon>
    </lineage>
</organism>
<dbReference type="Proteomes" id="UP001500552">
    <property type="component" value="Unassembled WGS sequence"/>
</dbReference>
<gene>
    <name evidence="1" type="ORF">GCM10023188_27020</name>
</gene>
<name>A0ABP8LTB8_9BACT</name>
<reference evidence="2" key="1">
    <citation type="journal article" date="2019" name="Int. J. Syst. Evol. Microbiol.">
        <title>The Global Catalogue of Microorganisms (GCM) 10K type strain sequencing project: providing services to taxonomists for standard genome sequencing and annotation.</title>
        <authorList>
            <consortium name="The Broad Institute Genomics Platform"/>
            <consortium name="The Broad Institute Genome Sequencing Center for Infectious Disease"/>
            <person name="Wu L."/>
            <person name="Ma J."/>
        </authorList>
    </citation>
    <scope>NUCLEOTIDE SEQUENCE [LARGE SCALE GENOMIC DNA]</scope>
    <source>
        <strain evidence="2">JCM 17926</strain>
    </source>
</reference>
<comment type="caution">
    <text evidence="1">The sequence shown here is derived from an EMBL/GenBank/DDBJ whole genome shotgun (WGS) entry which is preliminary data.</text>
</comment>
<proteinExistence type="predicted"/>
<dbReference type="EMBL" id="BAABHC010000014">
    <property type="protein sequence ID" value="GAA4435202.1"/>
    <property type="molecule type" value="Genomic_DNA"/>
</dbReference>
<accession>A0ABP8LTB8</accession>
<evidence type="ECO:0000313" key="1">
    <source>
        <dbReference type="EMBL" id="GAA4435202.1"/>
    </source>
</evidence>
<keyword evidence="2" id="KW-1185">Reference proteome</keyword>
<dbReference type="RefSeq" id="WP_345159778.1">
    <property type="nucleotide sequence ID" value="NZ_BAABHC010000014.1"/>
</dbReference>
<sequence>MQGEVDIVRISEEQVKILRNVLGERIYFLYSDKLQVELLDEGYVFWANGFAIALSTINQPPGKFRTYINISADYRTCPKDASTYYEFDVNVSGAPLWQEGALQFGKLSSLKVFSDPILMIEIYQNTNKSGEKGRLHDCAMVFYSQTKKYLLQARQELVGGINIILDDTFIESQISQLKRRYTLV</sequence>
<protein>
    <submittedName>
        <fullName evidence="1">Uncharacterized protein</fullName>
    </submittedName>
</protein>